<proteinExistence type="predicted"/>
<protein>
    <submittedName>
        <fullName evidence="2">Uncharacterized protein</fullName>
    </submittedName>
</protein>
<sequence length="70" mass="8170">MSKECQEAVKKEHEKFAKSRLLHAANKRRGLKKVARDILHSLPQIFNKRHTNHLSDRDREGDPTVLLETL</sequence>
<reference evidence="3" key="1">
    <citation type="submission" date="2010-08" db="EMBL/GenBank/DDBJ databases">
        <authorList>
            <consortium name="Caenorhabditis japonica Sequencing Consortium"/>
            <person name="Wilson R.K."/>
        </authorList>
    </citation>
    <scope>NUCLEOTIDE SEQUENCE [LARGE SCALE GENOMIC DNA]</scope>
    <source>
        <strain evidence="3">DF5081</strain>
    </source>
</reference>
<dbReference type="AlphaFoldDB" id="A0A8R1EV25"/>
<organism evidence="2 3">
    <name type="scientific">Caenorhabditis japonica</name>
    <dbReference type="NCBI Taxonomy" id="281687"/>
    <lineage>
        <taxon>Eukaryota</taxon>
        <taxon>Metazoa</taxon>
        <taxon>Ecdysozoa</taxon>
        <taxon>Nematoda</taxon>
        <taxon>Chromadorea</taxon>
        <taxon>Rhabditida</taxon>
        <taxon>Rhabditina</taxon>
        <taxon>Rhabditomorpha</taxon>
        <taxon>Rhabditoidea</taxon>
        <taxon>Rhabditidae</taxon>
        <taxon>Peloderinae</taxon>
        <taxon>Caenorhabditis</taxon>
    </lineage>
</organism>
<dbReference type="Proteomes" id="UP000005237">
    <property type="component" value="Unassembled WGS sequence"/>
</dbReference>
<evidence type="ECO:0000313" key="2">
    <source>
        <dbReference type="EnsemblMetazoa" id="CJA42669.1"/>
    </source>
</evidence>
<keyword evidence="3" id="KW-1185">Reference proteome</keyword>
<reference evidence="2" key="2">
    <citation type="submission" date="2022-06" db="UniProtKB">
        <authorList>
            <consortium name="EnsemblMetazoa"/>
        </authorList>
    </citation>
    <scope>IDENTIFICATION</scope>
    <source>
        <strain evidence="2">DF5081</strain>
    </source>
</reference>
<feature type="region of interest" description="Disordered" evidence="1">
    <location>
        <begin position="50"/>
        <end position="70"/>
    </location>
</feature>
<name>A0A8R1EV25_CAEJA</name>
<dbReference type="EnsemblMetazoa" id="CJA42669.1">
    <property type="protein sequence ID" value="CJA42669.1"/>
    <property type="gene ID" value="WBGene00218517"/>
</dbReference>
<accession>A0A8R1EV25</accession>
<evidence type="ECO:0000313" key="3">
    <source>
        <dbReference type="Proteomes" id="UP000005237"/>
    </source>
</evidence>
<feature type="compositionally biased region" description="Basic and acidic residues" evidence="1">
    <location>
        <begin position="53"/>
        <end position="62"/>
    </location>
</feature>
<evidence type="ECO:0000256" key="1">
    <source>
        <dbReference type="SAM" id="MobiDB-lite"/>
    </source>
</evidence>